<proteinExistence type="predicted"/>
<gene>
    <name evidence="1" type="ORF">K491DRAFT_677647</name>
</gene>
<dbReference type="AlphaFoldDB" id="A0A6A6TCH0"/>
<evidence type="ECO:0000313" key="1">
    <source>
        <dbReference type="EMBL" id="KAF2657017.1"/>
    </source>
</evidence>
<name>A0A6A6TCH0_9PLEO</name>
<dbReference type="EMBL" id="MU004330">
    <property type="protein sequence ID" value="KAF2657017.1"/>
    <property type="molecule type" value="Genomic_DNA"/>
</dbReference>
<protein>
    <submittedName>
        <fullName evidence="1">Uncharacterized protein</fullName>
    </submittedName>
</protein>
<accession>A0A6A6TCH0</accession>
<evidence type="ECO:0000313" key="2">
    <source>
        <dbReference type="Proteomes" id="UP000799324"/>
    </source>
</evidence>
<reference evidence="1" key="1">
    <citation type="journal article" date="2020" name="Stud. Mycol.">
        <title>101 Dothideomycetes genomes: a test case for predicting lifestyles and emergence of pathogens.</title>
        <authorList>
            <person name="Haridas S."/>
            <person name="Albert R."/>
            <person name="Binder M."/>
            <person name="Bloem J."/>
            <person name="Labutti K."/>
            <person name="Salamov A."/>
            <person name="Andreopoulos B."/>
            <person name="Baker S."/>
            <person name="Barry K."/>
            <person name="Bills G."/>
            <person name="Bluhm B."/>
            <person name="Cannon C."/>
            <person name="Castanera R."/>
            <person name="Culley D."/>
            <person name="Daum C."/>
            <person name="Ezra D."/>
            <person name="Gonzalez J."/>
            <person name="Henrissat B."/>
            <person name="Kuo A."/>
            <person name="Liang C."/>
            <person name="Lipzen A."/>
            <person name="Lutzoni F."/>
            <person name="Magnuson J."/>
            <person name="Mondo S."/>
            <person name="Nolan M."/>
            <person name="Ohm R."/>
            <person name="Pangilinan J."/>
            <person name="Park H.-J."/>
            <person name="Ramirez L."/>
            <person name="Alfaro M."/>
            <person name="Sun H."/>
            <person name="Tritt A."/>
            <person name="Yoshinaga Y."/>
            <person name="Zwiers L.-H."/>
            <person name="Turgeon B."/>
            <person name="Goodwin S."/>
            <person name="Spatafora J."/>
            <person name="Crous P."/>
            <person name="Grigoriev I."/>
        </authorList>
    </citation>
    <scope>NUCLEOTIDE SEQUENCE</scope>
    <source>
        <strain evidence="1">CBS 122681</strain>
    </source>
</reference>
<keyword evidence="2" id="KW-1185">Reference proteome</keyword>
<sequence length="309" mass="36050">MRSSNKELSPGQPSPFAVINYDCCPSRRTVTNILEICSSTSRIVAYSKSAEPIDVGPLNSYATFVDAIMSPMSNGFYFYMPYRNLQENEKALIEAYDNGGVDAVLSIQASFLKSYPKFLQEMIFYSHFAFRVVFWEQEIFKLDKKSFERSPEDREALAELIAPGLYTMLEDERTAAYFRIPYEDRLSKGGDEAYELKLRAMIIHRMVHCKCATDFFQEETNDELNREIGKVNGVRDVPSQAKVINRVRRMLLLHWRWKLQGKKLIDERLHDDHYMNEAFWRLEEVLHSGYWSYGNRYGEEELSRCLGLL</sequence>
<organism evidence="1 2">
    <name type="scientific">Lophiostoma macrostomum CBS 122681</name>
    <dbReference type="NCBI Taxonomy" id="1314788"/>
    <lineage>
        <taxon>Eukaryota</taxon>
        <taxon>Fungi</taxon>
        <taxon>Dikarya</taxon>
        <taxon>Ascomycota</taxon>
        <taxon>Pezizomycotina</taxon>
        <taxon>Dothideomycetes</taxon>
        <taxon>Pleosporomycetidae</taxon>
        <taxon>Pleosporales</taxon>
        <taxon>Lophiostomataceae</taxon>
        <taxon>Lophiostoma</taxon>
    </lineage>
</organism>
<dbReference type="Proteomes" id="UP000799324">
    <property type="component" value="Unassembled WGS sequence"/>
</dbReference>